<evidence type="ECO:0000313" key="3">
    <source>
        <dbReference type="Proteomes" id="UP000550707"/>
    </source>
</evidence>
<feature type="region of interest" description="Disordered" evidence="1">
    <location>
        <begin position="69"/>
        <end position="119"/>
    </location>
</feature>
<dbReference type="InParanoid" id="A0A7J8HCK9"/>
<evidence type="ECO:0000313" key="2">
    <source>
        <dbReference type="EMBL" id="KAF6469810.1"/>
    </source>
</evidence>
<proteinExistence type="predicted"/>
<dbReference type="Proteomes" id="UP000550707">
    <property type="component" value="Unassembled WGS sequence"/>
</dbReference>
<comment type="caution">
    <text evidence="2">The sequence shown here is derived from an EMBL/GenBank/DDBJ whole genome shotgun (WGS) entry which is preliminary data.</text>
</comment>
<reference evidence="2 3" key="1">
    <citation type="journal article" date="2020" name="Nature">
        <title>Six reference-quality genomes reveal evolution of bat adaptations.</title>
        <authorList>
            <person name="Jebb D."/>
            <person name="Huang Z."/>
            <person name="Pippel M."/>
            <person name="Hughes G.M."/>
            <person name="Lavrichenko K."/>
            <person name="Devanna P."/>
            <person name="Winkler S."/>
            <person name="Jermiin L.S."/>
            <person name="Skirmuntt E.C."/>
            <person name="Katzourakis A."/>
            <person name="Burkitt-Gray L."/>
            <person name="Ray D.A."/>
            <person name="Sullivan K.A.M."/>
            <person name="Roscito J.G."/>
            <person name="Kirilenko B.M."/>
            <person name="Davalos L.M."/>
            <person name="Corthals A.P."/>
            <person name="Power M.L."/>
            <person name="Jones G."/>
            <person name="Ransome R.D."/>
            <person name="Dechmann D.K.N."/>
            <person name="Locatelli A.G."/>
            <person name="Puechmaille S.J."/>
            <person name="Fedrigo O."/>
            <person name="Jarvis E.D."/>
            <person name="Hiller M."/>
            <person name="Vernes S.C."/>
            <person name="Myers E.W."/>
            <person name="Teeling E.C."/>
        </authorList>
    </citation>
    <scope>NUCLEOTIDE SEQUENCE [LARGE SCALE GENOMIC DNA]</scope>
    <source>
        <strain evidence="2">MMolMol1</strain>
        <tissue evidence="2">Muscle</tissue>
    </source>
</reference>
<accession>A0A7J8HCK9</accession>
<sequence length="153" mass="16422">MHRALTCEGVRSPPSAPGDWGAALAAFSSSSATRKYHLRRRFTPSRPDVGCEFWVGEWARQLHASAASSYASTSSSRGGGDTRWAPRKWLGLDNSRPRASRTLRPAGTGGGARRRRPGCGSVGAANMRSWVEGGGCFRGDGGGVAFLSLWRWI</sequence>
<name>A0A7J8HCK9_MOLMO</name>
<protein>
    <submittedName>
        <fullName evidence="2">Uncharacterized protein</fullName>
    </submittedName>
</protein>
<gene>
    <name evidence="2" type="ORF">HJG59_011167</name>
</gene>
<dbReference type="EMBL" id="JACASF010000007">
    <property type="protein sequence ID" value="KAF6469810.1"/>
    <property type="molecule type" value="Genomic_DNA"/>
</dbReference>
<dbReference type="AlphaFoldDB" id="A0A7J8HCK9"/>
<evidence type="ECO:0000256" key="1">
    <source>
        <dbReference type="SAM" id="MobiDB-lite"/>
    </source>
</evidence>
<organism evidence="2 3">
    <name type="scientific">Molossus molossus</name>
    <name type="common">Pallas' mastiff bat</name>
    <name type="synonym">Vespertilio molossus</name>
    <dbReference type="NCBI Taxonomy" id="27622"/>
    <lineage>
        <taxon>Eukaryota</taxon>
        <taxon>Metazoa</taxon>
        <taxon>Chordata</taxon>
        <taxon>Craniata</taxon>
        <taxon>Vertebrata</taxon>
        <taxon>Euteleostomi</taxon>
        <taxon>Mammalia</taxon>
        <taxon>Eutheria</taxon>
        <taxon>Laurasiatheria</taxon>
        <taxon>Chiroptera</taxon>
        <taxon>Yangochiroptera</taxon>
        <taxon>Molossidae</taxon>
        <taxon>Molossus</taxon>
    </lineage>
</organism>
<keyword evidence="3" id="KW-1185">Reference proteome</keyword>